<evidence type="ECO:0000256" key="3">
    <source>
        <dbReference type="ARBA" id="ARBA00023274"/>
    </source>
</evidence>
<dbReference type="InterPro" id="IPR008991">
    <property type="entry name" value="Translation_prot_SH3-like_sf"/>
</dbReference>
<dbReference type="InterPro" id="IPR041991">
    <property type="entry name" value="Ribosomal_eL27_KOW"/>
</dbReference>
<sequence>MVKFLKPNKVVILLQGRYAGRKAVIVKAFEEGTRDRPYGHCLVTGIGKYLKKDLKDVVNTDSLQSRDKKANVVKEIKGRLEERFKTGKIGGLLLSLVGAEEENKVEFGDTEAQAVQTAPSESASEEQVSEIEKARSEGTTTKSCNPTPLEGKMVVEIDKGHYESSVDHLFEGNLPNGDKGRNSHQVPIIIVPLRDISASESLVTITPTEGVDDDEVPMTLVFKRSIGSSSSEKSKDREKKKDNDFEDKVVELDSGENEPEVEDTLPVKRKSRKEAMRKGKSV</sequence>
<keyword evidence="2" id="KW-0689">Ribosomal protein</keyword>
<dbReference type="PANTHER" id="PTHR10497">
    <property type="entry name" value="60S RIBOSOMAL PROTEIN L27"/>
    <property type="match status" value="1"/>
</dbReference>
<feature type="region of interest" description="Disordered" evidence="4">
    <location>
        <begin position="223"/>
        <end position="282"/>
    </location>
</feature>
<dbReference type="Proteomes" id="UP001291623">
    <property type="component" value="Unassembled WGS sequence"/>
</dbReference>
<evidence type="ECO:0008006" key="7">
    <source>
        <dbReference type="Google" id="ProtNLM"/>
    </source>
</evidence>
<name>A0AAE1RKV0_9SOLA</name>
<dbReference type="GO" id="GO:0003735">
    <property type="term" value="F:structural constituent of ribosome"/>
    <property type="evidence" value="ECO:0007669"/>
    <property type="project" value="InterPro"/>
</dbReference>
<proteinExistence type="inferred from homology"/>
<keyword evidence="3" id="KW-0687">Ribonucleoprotein</keyword>
<dbReference type="AlphaFoldDB" id="A0AAE1RKV0"/>
<comment type="caution">
    <text evidence="5">The sequence shown here is derived from an EMBL/GenBank/DDBJ whole genome shotgun (WGS) entry which is preliminary data.</text>
</comment>
<feature type="compositionally biased region" description="Acidic residues" evidence="4">
    <location>
        <begin position="253"/>
        <end position="263"/>
    </location>
</feature>
<dbReference type="InterPro" id="IPR001141">
    <property type="entry name" value="Ribosomal_eL27"/>
</dbReference>
<evidence type="ECO:0000256" key="2">
    <source>
        <dbReference type="ARBA" id="ARBA00022980"/>
    </source>
</evidence>
<dbReference type="SUPFAM" id="SSF50104">
    <property type="entry name" value="Translation proteins SH3-like domain"/>
    <property type="match status" value="1"/>
</dbReference>
<dbReference type="CDD" id="cd06090">
    <property type="entry name" value="KOW_RPL27"/>
    <property type="match status" value="1"/>
</dbReference>
<evidence type="ECO:0000256" key="1">
    <source>
        <dbReference type="ARBA" id="ARBA00009124"/>
    </source>
</evidence>
<organism evidence="5 6">
    <name type="scientific">Anisodus tanguticus</name>
    <dbReference type="NCBI Taxonomy" id="243964"/>
    <lineage>
        <taxon>Eukaryota</taxon>
        <taxon>Viridiplantae</taxon>
        <taxon>Streptophyta</taxon>
        <taxon>Embryophyta</taxon>
        <taxon>Tracheophyta</taxon>
        <taxon>Spermatophyta</taxon>
        <taxon>Magnoliopsida</taxon>
        <taxon>eudicotyledons</taxon>
        <taxon>Gunneridae</taxon>
        <taxon>Pentapetalae</taxon>
        <taxon>asterids</taxon>
        <taxon>lamiids</taxon>
        <taxon>Solanales</taxon>
        <taxon>Solanaceae</taxon>
        <taxon>Solanoideae</taxon>
        <taxon>Hyoscyameae</taxon>
        <taxon>Anisodus</taxon>
    </lineage>
</organism>
<dbReference type="GO" id="GO:1990904">
    <property type="term" value="C:ribonucleoprotein complex"/>
    <property type="evidence" value="ECO:0007669"/>
    <property type="project" value="UniProtKB-KW"/>
</dbReference>
<dbReference type="EMBL" id="JAVYJV010000015">
    <property type="protein sequence ID" value="KAK4352984.1"/>
    <property type="molecule type" value="Genomic_DNA"/>
</dbReference>
<protein>
    <recommendedName>
        <fullName evidence="7">60S ribosomal protein L27</fullName>
    </recommendedName>
</protein>
<reference evidence="5" key="1">
    <citation type="submission" date="2023-12" db="EMBL/GenBank/DDBJ databases">
        <title>Genome assembly of Anisodus tanguticus.</title>
        <authorList>
            <person name="Wang Y.-J."/>
        </authorList>
    </citation>
    <scope>NUCLEOTIDE SEQUENCE</scope>
    <source>
        <strain evidence="5">KB-2021</strain>
        <tissue evidence="5">Leaf</tissue>
    </source>
</reference>
<comment type="similarity">
    <text evidence="1">Belongs to the eukaryotic ribosomal protein eL27 family.</text>
</comment>
<gene>
    <name evidence="5" type="ORF">RND71_028502</name>
</gene>
<feature type="compositionally biased region" description="Basic and acidic residues" evidence="4">
    <location>
        <begin position="273"/>
        <end position="282"/>
    </location>
</feature>
<dbReference type="InterPro" id="IPR038655">
    <property type="entry name" value="Ribosomal_eL27_sf"/>
</dbReference>
<feature type="compositionally biased region" description="Basic and acidic residues" evidence="4">
    <location>
        <begin position="232"/>
        <end position="251"/>
    </location>
</feature>
<evidence type="ECO:0000256" key="4">
    <source>
        <dbReference type="SAM" id="MobiDB-lite"/>
    </source>
</evidence>
<accession>A0AAE1RKV0</accession>
<dbReference type="GO" id="GO:0005840">
    <property type="term" value="C:ribosome"/>
    <property type="evidence" value="ECO:0007669"/>
    <property type="project" value="UniProtKB-KW"/>
</dbReference>
<evidence type="ECO:0000313" key="6">
    <source>
        <dbReference type="Proteomes" id="UP001291623"/>
    </source>
</evidence>
<keyword evidence="6" id="KW-1185">Reference proteome</keyword>
<evidence type="ECO:0000313" key="5">
    <source>
        <dbReference type="EMBL" id="KAK4352984.1"/>
    </source>
</evidence>
<dbReference type="GO" id="GO:0006412">
    <property type="term" value="P:translation"/>
    <property type="evidence" value="ECO:0007669"/>
    <property type="project" value="InterPro"/>
</dbReference>
<dbReference type="Gene3D" id="2.30.30.770">
    <property type="match status" value="1"/>
</dbReference>